<dbReference type="SFLD" id="SFLDG01083">
    <property type="entry name" value="Uncharacterised_Radical_SAM_Su"/>
    <property type="match status" value="1"/>
</dbReference>
<keyword evidence="2" id="KW-0004">4Fe-4S</keyword>
<dbReference type="InterPro" id="IPR007197">
    <property type="entry name" value="rSAM"/>
</dbReference>
<accession>Q6AIS6</accession>
<keyword evidence="6" id="KW-0411">Iron-sulfur</keyword>
<dbReference type="SUPFAM" id="SSF102114">
    <property type="entry name" value="Radical SAM enzymes"/>
    <property type="match status" value="1"/>
</dbReference>
<reference evidence="9" key="1">
    <citation type="journal article" date="2004" name="Environ. Microbiol.">
        <title>The genome of Desulfotalea psychrophila, a sulfate-reducing bacterium from permanently cold Arctic sediments.</title>
        <authorList>
            <person name="Rabus R."/>
            <person name="Ruepp A."/>
            <person name="Frickey T."/>
            <person name="Rattei T."/>
            <person name="Fartmann B."/>
            <person name="Stark M."/>
            <person name="Bauer M."/>
            <person name="Zibat A."/>
            <person name="Lombardot T."/>
            <person name="Becker I."/>
            <person name="Amann J."/>
            <person name="Gellner K."/>
            <person name="Teeling H."/>
            <person name="Leuschner W.D."/>
            <person name="Gloeckner F.-O."/>
            <person name="Lupas A.N."/>
            <person name="Amann R."/>
            <person name="Klenk H.-P."/>
        </authorList>
    </citation>
    <scope>NUCLEOTIDE SEQUENCE [LARGE SCALE GENOMIC DNA]</scope>
    <source>
        <strain evidence="9">DSM 12343 / LSv54</strain>
    </source>
</reference>
<dbReference type="eggNOG" id="COG0731">
    <property type="taxonomic scope" value="Bacteria"/>
</dbReference>
<dbReference type="EMBL" id="CR522870">
    <property type="protein sequence ID" value="CAG37754.1"/>
    <property type="molecule type" value="Genomic_DNA"/>
</dbReference>
<evidence type="ECO:0000256" key="3">
    <source>
        <dbReference type="ARBA" id="ARBA00022691"/>
    </source>
</evidence>
<dbReference type="GO" id="GO:0051539">
    <property type="term" value="F:4 iron, 4 sulfur cluster binding"/>
    <property type="evidence" value="ECO:0007669"/>
    <property type="project" value="UniProtKB-KW"/>
</dbReference>
<evidence type="ECO:0000313" key="9">
    <source>
        <dbReference type="Proteomes" id="UP000000602"/>
    </source>
</evidence>
<dbReference type="InterPro" id="IPR040084">
    <property type="entry name" value="GTPase_Obg"/>
</dbReference>
<dbReference type="CDD" id="cd01335">
    <property type="entry name" value="Radical_SAM"/>
    <property type="match status" value="1"/>
</dbReference>
<evidence type="ECO:0000313" key="8">
    <source>
        <dbReference type="EMBL" id="CAG37754.1"/>
    </source>
</evidence>
<dbReference type="Proteomes" id="UP000000602">
    <property type="component" value="Chromosome"/>
</dbReference>
<dbReference type="PANTHER" id="PTHR43787:SF11">
    <property type="entry name" value="UPF0026 PROTEIN SLR1464"/>
    <property type="match status" value="1"/>
</dbReference>
<gene>
    <name evidence="8" type="ordered locus">DP3025</name>
</gene>
<keyword evidence="3" id="KW-0949">S-adenosyl-L-methionine</keyword>
<dbReference type="HOGENOM" id="CLU_058377_0_0_7"/>
<dbReference type="InterPro" id="IPR013785">
    <property type="entry name" value="Aldolase_TIM"/>
</dbReference>
<feature type="domain" description="Radical SAM core" evidence="7">
    <location>
        <begin position="38"/>
        <end position="261"/>
    </location>
</feature>
<evidence type="ECO:0000256" key="4">
    <source>
        <dbReference type="ARBA" id="ARBA00022723"/>
    </source>
</evidence>
<evidence type="ECO:0000256" key="1">
    <source>
        <dbReference type="ARBA" id="ARBA00001966"/>
    </source>
</evidence>
<organism evidence="8 9">
    <name type="scientific">Desulfotalea psychrophila (strain LSv54 / DSM 12343)</name>
    <dbReference type="NCBI Taxonomy" id="177439"/>
    <lineage>
        <taxon>Bacteria</taxon>
        <taxon>Pseudomonadati</taxon>
        <taxon>Thermodesulfobacteriota</taxon>
        <taxon>Desulfobulbia</taxon>
        <taxon>Desulfobulbales</taxon>
        <taxon>Desulfocapsaceae</taxon>
        <taxon>Desulfotalea</taxon>
    </lineage>
</organism>
<dbReference type="STRING" id="177439.DP3025"/>
<evidence type="ECO:0000259" key="7">
    <source>
        <dbReference type="PROSITE" id="PS51918"/>
    </source>
</evidence>
<dbReference type="Gene3D" id="3.20.20.70">
    <property type="entry name" value="Aldolase class I"/>
    <property type="match status" value="1"/>
</dbReference>
<sequence length="340" mass="38676">MGRNDLISLLLRQYVMLKFKQRLQGMDATRVFGPVPSRRLGKSVGVNNIPPKICSYSCVYCQLGISLKMVGDRQNYYDPNDLLLEVKEKVANAKANNEAIDYLTIVADGEPTLDNNLGLLIDLLKPLGYKIAVISNSTLLDNVQVRKDLAKADWVSVKVDTLDEKIWRKIDRPHKKISFSAMLDGIRAFAQEYKGKLVTETMLVKDLNCDTEEVAQFICELKPAISYLSIPTRPPAMTWVKAPDEQEINRAYQTFKNHGLNSEYLIGYEGDEFAYTGNVEDDLLSITSVHPMREEAIEKYLLKAGSDFSVIEKMLAEEKIIVSEYNDERFYLRKLTLENK</sequence>
<comment type="cofactor">
    <cofactor evidence="1">
        <name>[4Fe-4S] cluster</name>
        <dbReference type="ChEBI" id="CHEBI:49883"/>
    </cofactor>
</comment>
<dbReference type="SFLD" id="SFLDS00029">
    <property type="entry name" value="Radical_SAM"/>
    <property type="match status" value="1"/>
</dbReference>
<dbReference type="AlphaFoldDB" id="Q6AIS6"/>
<evidence type="ECO:0000256" key="5">
    <source>
        <dbReference type="ARBA" id="ARBA00023004"/>
    </source>
</evidence>
<evidence type="ECO:0000256" key="2">
    <source>
        <dbReference type="ARBA" id="ARBA00022485"/>
    </source>
</evidence>
<protein>
    <recommendedName>
        <fullName evidence="7">Radical SAM core domain-containing protein</fullName>
    </recommendedName>
</protein>
<dbReference type="Pfam" id="PF04055">
    <property type="entry name" value="Radical_SAM"/>
    <property type="match status" value="1"/>
</dbReference>
<dbReference type="GO" id="GO:0046872">
    <property type="term" value="F:metal ion binding"/>
    <property type="evidence" value="ECO:0007669"/>
    <property type="project" value="UniProtKB-KW"/>
</dbReference>
<keyword evidence="4" id="KW-0479">Metal-binding</keyword>
<dbReference type="GO" id="GO:0003824">
    <property type="term" value="F:catalytic activity"/>
    <property type="evidence" value="ECO:0007669"/>
    <property type="project" value="InterPro"/>
</dbReference>
<keyword evidence="5" id="KW-0408">Iron</keyword>
<dbReference type="PANTHER" id="PTHR43787">
    <property type="entry name" value="FEMO COFACTOR BIOSYNTHESIS PROTEIN NIFB-RELATED"/>
    <property type="match status" value="1"/>
</dbReference>
<dbReference type="PROSITE" id="PS51918">
    <property type="entry name" value="RADICAL_SAM"/>
    <property type="match status" value="1"/>
</dbReference>
<keyword evidence="9" id="KW-1185">Reference proteome</keyword>
<evidence type="ECO:0000256" key="6">
    <source>
        <dbReference type="ARBA" id="ARBA00023014"/>
    </source>
</evidence>
<dbReference type="InterPro" id="IPR058240">
    <property type="entry name" value="rSAM_sf"/>
</dbReference>
<dbReference type="KEGG" id="dps:DP3025"/>
<name>Q6AIS6_DESPS</name>
<proteinExistence type="predicted"/>